<dbReference type="InterPro" id="IPR011856">
    <property type="entry name" value="tRNA_endonuc-like_dom_sf"/>
</dbReference>
<gene>
    <name evidence="3" type="ORF">QHG74_16605</name>
</gene>
<dbReference type="PANTHER" id="PTHR30547:SF5">
    <property type="entry name" value="NUCLEASE YHCG-RELATED"/>
    <property type="match status" value="1"/>
</dbReference>
<reference evidence="3 4" key="1">
    <citation type="submission" date="2023-04" db="EMBL/GenBank/DDBJ databases">
        <title>Bacteroides pacosi sp. nov., isolated from the fecal material of an alpaca.</title>
        <authorList>
            <person name="Miller S."/>
            <person name="Hendry M."/>
            <person name="King J."/>
            <person name="Sankaranarayanan K."/>
            <person name="Lawson P.A."/>
        </authorList>
    </citation>
    <scope>NUCLEOTIDE SEQUENCE [LARGE SCALE GENOMIC DNA]</scope>
    <source>
        <strain evidence="3 4">A2-P53</strain>
    </source>
</reference>
<accession>A0ABU5HT20</accession>
<organism evidence="3 4">
    <name type="scientific">Bacteroides vicugnae</name>
    <dbReference type="NCBI Taxonomy" id="3037989"/>
    <lineage>
        <taxon>Bacteria</taxon>
        <taxon>Pseudomonadati</taxon>
        <taxon>Bacteroidota</taxon>
        <taxon>Bacteroidia</taxon>
        <taxon>Bacteroidales</taxon>
        <taxon>Bacteroidaceae</taxon>
        <taxon>Bacteroides</taxon>
    </lineage>
</organism>
<dbReference type="EMBL" id="JARZAK010000011">
    <property type="protein sequence ID" value="MDY7259333.1"/>
    <property type="molecule type" value="Genomic_DNA"/>
</dbReference>
<comment type="caution">
    <text evidence="3">The sequence shown here is derived from an EMBL/GenBank/DDBJ whole genome shotgun (WGS) entry which is preliminary data.</text>
</comment>
<dbReference type="Proteomes" id="UP001292913">
    <property type="component" value="Unassembled WGS sequence"/>
</dbReference>
<dbReference type="InterPro" id="IPR053148">
    <property type="entry name" value="PD-DEXK-like_domain"/>
</dbReference>
<dbReference type="InterPro" id="IPR041527">
    <property type="entry name" value="YhcG_N"/>
</dbReference>
<dbReference type="Gene3D" id="3.40.1350.10">
    <property type="match status" value="1"/>
</dbReference>
<evidence type="ECO:0000259" key="2">
    <source>
        <dbReference type="Pfam" id="PF17761"/>
    </source>
</evidence>
<keyword evidence="4" id="KW-1185">Reference proteome</keyword>
<proteinExistence type="predicted"/>
<evidence type="ECO:0000313" key="3">
    <source>
        <dbReference type="EMBL" id="MDY7259333.1"/>
    </source>
</evidence>
<dbReference type="InterPro" id="IPR009362">
    <property type="entry name" value="YhcG_C"/>
</dbReference>
<feature type="domain" description="YhcG N-terminal" evidence="2">
    <location>
        <begin position="16"/>
        <end position="178"/>
    </location>
</feature>
<dbReference type="PANTHER" id="PTHR30547">
    <property type="entry name" value="UNCHARACTERIZED PROTEIN YHCG-RELATED"/>
    <property type="match status" value="1"/>
</dbReference>
<sequence length="357" mass="41441">METSIPNIQYQVQFDEIRLIIDTRKKRAYSALNNEIILSNWEIGRYVSDKIKSAKWGSRVIDMLVAYLKEKIPGIKGYEKRSIERMVRFYNEYSSAEFASAIPTEIKEQVIASEYLTQFGDDAIVLFLLVQVGWSAHLEIMSGCTSPEERIFYILLCNKENLTYQELRRQIDACVYERSLLGNTNQSLALKNTYPDVGRIFKDTYIVDFLGLPENHSEKSLQAGLVGQMKNFILELGKDFLFVGEEYRVQVGMKDFRIDLLFFHRGLQCLVAMEIKTNEFKPEYLGQLDFYLEALDRDVKKENENPSIGILLCKSTDSQVVEYALNRSLSPTMIAEYKRQLIPKELLQKHLREILDK</sequence>
<dbReference type="Pfam" id="PF17761">
    <property type="entry name" value="DUF1016_N"/>
    <property type="match status" value="1"/>
</dbReference>
<evidence type="ECO:0000259" key="1">
    <source>
        <dbReference type="Pfam" id="PF06250"/>
    </source>
</evidence>
<dbReference type="RefSeq" id="WP_164727278.1">
    <property type="nucleotide sequence ID" value="NZ_JARZAK010000011.1"/>
</dbReference>
<dbReference type="Pfam" id="PF06250">
    <property type="entry name" value="YhcG_C"/>
    <property type="match status" value="1"/>
</dbReference>
<evidence type="ECO:0000313" key="4">
    <source>
        <dbReference type="Proteomes" id="UP001292913"/>
    </source>
</evidence>
<feature type="domain" description="YhcG PDDEXK nuclease" evidence="1">
    <location>
        <begin position="200"/>
        <end position="351"/>
    </location>
</feature>
<name>A0ABU5HT20_9BACE</name>
<protein>
    <submittedName>
        <fullName evidence="3">PDDEXK nuclease domain-containing protein</fullName>
    </submittedName>
</protein>